<dbReference type="SUPFAM" id="SSF143034">
    <property type="entry name" value="L35p-like"/>
    <property type="match status" value="1"/>
</dbReference>
<evidence type="ECO:0000313" key="7">
    <source>
        <dbReference type="Proteomes" id="UP000289537"/>
    </source>
</evidence>
<evidence type="ECO:0000256" key="3">
    <source>
        <dbReference type="ARBA" id="ARBA00023274"/>
    </source>
</evidence>
<evidence type="ECO:0000256" key="5">
    <source>
        <dbReference type="RuleBase" id="RU000568"/>
    </source>
</evidence>
<dbReference type="PRINTS" id="PR00064">
    <property type="entry name" value="RIBOSOMALL35"/>
</dbReference>
<evidence type="ECO:0000256" key="1">
    <source>
        <dbReference type="ARBA" id="ARBA00006598"/>
    </source>
</evidence>
<comment type="similarity">
    <text evidence="1 4 5">Belongs to the bacterial ribosomal protein bL35 family.</text>
</comment>
<evidence type="ECO:0000256" key="2">
    <source>
        <dbReference type="ARBA" id="ARBA00022980"/>
    </source>
</evidence>
<dbReference type="Pfam" id="PF01632">
    <property type="entry name" value="Ribosomal_L35p"/>
    <property type="match status" value="1"/>
</dbReference>
<dbReference type="PROSITE" id="PS00936">
    <property type="entry name" value="RIBOSOMAL_L35"/>
    <property type="match status" value="1"/>
</dbReference>
<dbReference type="GO" id="GO:1990904">
    <property type="term" value="C:ribonucleoprotein complex"/>
    <property type="evidence" value="ECO:0007669"/>
    <property type="project" value="UniProtKB-KW"/>
</dbReference>
<dbReference type="GO" id="GO:0003735">
    <property type="term" value="F:structural constituent of ribosome"/>
    <property type="evidence" value="ECO:0007669"/>
    <property type="project" value="InterPro"/>
</dbReference>
<dbReference type="Gene3D" id="4.10.410.60">
    <property type="match status" value="1"/>
</dbReference>
<dbReference type="NCBIfam" id="TIGR00001">
    <property type="entry name" value="rpmI_bact"/>
    <property type="match status" value="1"/>
</dbReference>
<keyword evidence="3 4" id="KW-0687">Ribonucleoprotein</keyword>
<dbReference type="GO" id="GO:0005840">
    <property type="term" value="C:ribosome"/>
    <property type="evidence" value="ECO:0007669"/>
    <property type="project" value="UniProtKB-KW"/>
</dbReference>
<dbReference type="HAMAP" id="MF_00514">
    <property type="entry name" value="Ribosomal_bL35"/>
    <property type="match status" value="1"/>
</dbReference>
<reference evidence="6 7" key="1">
    <citation type="journal article" date="2017" name="Proc. Natl. Acad. Sci. U.S.A.">
        <title>Small genome symbiont underlies cuticle hardness in beetles.</title>
        <authorList>
            <person name="Anbutsu H."/>
            <person name="Moriyama M."/>
            <person name="Nikoh N."/>
            <person name="Hosokawa T."/>
            <person name="Futahashi R."/>
            <person name="Tanahashi M."/>
            <person name="Meng X.Y."/>
            <person name="Kuriwada T."/>
            <person name="Mori N."/>
            <person name="Oshima K."/>
            <person name="Hattori M."/>
            <person name="Fujie M."/>
            <person name="Satoh N."/>
            <person name="Maeda T."/>
            <person name="Shigenobu S."/>
            <person name="Koga R."/>
            <person name="Fukatsu T."/>
        </authorList>
    </citation>
    <scope>NUCLEOTIDE SEQUENCE [LARGE SCALE GENOMIC DNA]</scope>
    <source>
        <strain evidence="6">NARRFE1</strain>
    </source>
</reference>
<dbReference type="OrthoDB" id="47476at2"/>
<dbReference type="InterPro" id="IPR001706">
    <property type="entry name" value="Ribosomal_bL35"/>
</dbReference>
<name>A0A2Z5T9A5_9GAMM</name>
<protein>
    <recommendedName>
        <fullName evidence="4">Large ribosomal subunit protein bL35</fullName>
    </recommendedName>
</protein>
<dbReference type="InterPro" id="IPR021137">
    <property type="entry name" value="Ribosomal_bL35-like"/>
</dbReference>
<dbReference type="RefSeq" id="WP_148708473.1">
    <property type="nucleotide sequence ID" value="NZ_AP018161.1"/>
</dbReference>
<evidence type="ECO:0000256" key="4">
    <source>
        <dbReference type="HAMAP-Rule" id="MF_00514"/>
    </source>
</evidence>
<proteinExistence type="inferred from homology"/>
<dbReference type="InterPro" id="IPR037229">
    <property type="entry name" value="Ribosomal_bL35_sf"/>
</dbReference>
<accession>A0A2Z5T9A5</accession>
<dbReference type="Proteomes" id="UP000289537">
    <property type="component" value="Chromosome"/>
</dbReference>
<dbReference type="KEGG" id="eor:NARRFE1_01910"/>
<dbReference type="GO" id="GO:0006412">
    <property type="term" value="P:translation"/>
    <property type="evidence" value="ECO:0007669"/>
    <property type="project" value="UniProtKB-UniRule"/>
</dbReference>
<organism evidence="6 7">
    <name type="scientific">endosymbiont of Rhynchophorus ferrugineus</name>
    <dbReference type="NCBI Taxonomy" id="1972133"/>
    <lineage>
        <taxon>Bacteria</taxon>
        <taxon>Pseudomonadati</taxon>
        <taxon>Pseudomonadota</taxon>
        <taxon>Gammaproteobacteria</taxon>
        <taxon>Candidatus Nardonella</taxon>
    </lineage>
</organism>
<gene>
    <name evidence="4 6" type="primary">rpmI</name>
    <name evidence="6" type="ORF">NARRFE1_01910</name>
</gene>
<keyword evidence="7" id="KW-1185">Reference proteome</keyword>
<dbReference type="AlphaFoldDB" id="A0A2Z5T9A5"/>
<sequence length="69" mass="8482">MYKLKTLSSAKKRFKITKNKLFKYKKSNMRHILTKKKSKYKRNMINKFYILSNTKIKSIKNSLPYYKKK</sequence>
<evidence type="ECO:0000313" key="6">
    <source>
        <dbReference type="EMBL" id="BBA85126.1"/>
    </source>
</evidence>
<keyword evidence="2 4" id="KW-0689">Ribosomal protein</keyword>
<dbReference type="InterPro" id="IPR018265">
    <property type="entry name" value="Ribosomal_bL35_CS"/>
</dbReference>
<dbReference type="EMBL" id="AP018161">
    <property type="protein sequence ID" value="BBA85126.1"/>
    <property type="molecule type" value="Genomic_DNA"/>
</dbReference>